<evidence type="ECO:0000313" key="2">
    <source>
        <dbReference type="Proteomes" id="UP000199632"/>
    </source>
</evidence>
<dbReference type="EMBL" id="FNQB01000008">
    <property type="protein sequence ID" value="SDZ67801.1"/>
    <property type="molecule type" value="Genomic_DNA"/>
</dbReference>
<name>A0A1H3V0P9_9ACTN</name>
<proteinExistence type="predicted"/>
<accession>A0A1H3V0P9</accession>
<evidence type="ECO:0000313" key="1">
    <source>
        <dbReference type="EMBL" id="SDZ67801.1"/>
    </source>
</evidence>
<gene>
    <name evidence="1" type="ORF">SAMN05421684_8522</name>
</gene>
<sequence>MTVDGYTVVVRDPSAAGGSDAVLRALRSELTRAGLPGAREGDGRLLVDGSLSAEGLEAFGQVLIAFAERSSKRRIEIDDGTSSVVIEGPVPRFCLSAVNRFFAGLLPCR</sequence>
<keyword evidence="2" id="KW-1185">Reference proteome</keyword>
<dbReference type="Proteomes" id="UP000199632">
    <property type="component" value="Unassembled WGS sequence"/>
</dbReference>
<dbReference type="AlphaFoldDB" id="A0A1H3V0P9"/>
<reference evidence="2" key="1">
    <citation type="submission" date="2016-10" db="EMBL/GenBank/DDBJ databases">
        <authorList>
            <person name="Varghese N."/>
            <person name="Submissions S."/>
        </authorList>
    </citation>
    <scope>NUCLEOTIDE SEQUENCE [LARGE SCALE GENOMIC DNA]</scope>
    <source>
        <strain evidence="2">DSM 44718</strain>
    </source>
</reference>
<organism evidence="1 2">
    <name type="scientific">Asanoa ishikariensis</name>
    <dbReference type="NCBI Taxonomy" id="137265"/>
    <lineage>
        <taxon>Bacteria</taxon>
        <taxon>Bacillati</taxon>
        <taxon>Actinomycetota</taxon>
        <taxon>Actinomycetes</taxon>
        <taxon>Micromonosporales</taxon>
        <taxon>Micromonosporaceae</taxon>
        <taxon>Asanoa</taxon>
    </lineage>
</organism>
<protein>
    <submittedName>
        <fullName evidence="1">Uncharacterized protein</fullName>
    </submittedName>
</protein>
<dbReference type="RefSeq" id="WP_090805113.1">
    <property type="nucleotide sequence ID" value="NZ_BOND01000005.1"/>
</dbReference>